<dbReference type="GO" id="GO:0000272">
    <property type="term" value="P:polysaccharide catabolic process"/>
    <property type="evidence" value="ECO:0007669"/>
    <property type="project" value="InterPro"/>
</dbReference>
<gene>
    <name evidence="2" type="ORF">METZ01_LOCUS414008</name>
</gene>
<dbReference type="SUPFAM" id="SSF63446">
    <property type="entry name" value="Type I dockerin domain"/>
    <property type="match status" value="1"/>
</dbReference>
<reference evidence="2" key="1">
    <citation type="submission" date="2018-05" db="EMBL/GenBank/DDBJ databases">
        <authorList>
            <person name="Lanie J.A."/>
            <person name="Ng W.-L."/>
            <person name="Kazmierczak K.M."/>
            <person name="Andrzejewski T.M."/>
            <person name="Davidsen T.M."/>
            <person name="Wayne K.J."/>
            <person name="Tettelin H."/>
            <person name="Glass J.I."/>
            <person name="Rusch D."/>
            <person name="Podicherti R."/>
            <person name="Tsui H.-C.T."/>
            <person name="Winkler M.E."/>
        </authorList>
    </citation>
    <scope>NUCLEOTIDE SEQUENCE</scope>
</reference>
<organism evidence="2">
    <name type="scientific">marine metagenome</name>
    <dbReference type="NCBI Taxonomy" id="408172"/>
    <lineage>
        <taxon>unclassified sequences</taxon>
        <taxon>metagenomes</taxon>
        <taxon>ecological metagenomes</taxon>
    </lineage>
</organism>
<sequence>RYFDCNDNAEVWLYEVVNGGHDWPGSYGNMDINASEEIWSFFSQYTFNLGDINNDGSIDVLDAIAVVNLVLNGEYSVIVDMNYDGTINVLDIVEIIYIILN</sequence>
<dbReference type="AlphaFoldDB" id="A0A382WR93"/>
<feature type="non-terminal residue" evidence="2">
    <location>
        <position position="1"/>
    </location>
</feature>
<name>A0A382WR93_9ZZZZ</name>
<protein>
    <recommendedName>
        <fullName evidence="1">Dockerin domain-containing protein</fullName>
    </recommendedName>
</protein>
<dbReference type="Pfam" id="PF00404">
    <property type="entry name" value="Dockerin_1"/>
    <property type="match status" value="1"/>
</dbReference>
<proteinExistence type="predicted"/>
<dbReference type="InterPro" id="IPR016134">
    <property type="entry name" value="Dockerin_dom"/>
</dbReference>
<dbReference type="Gene3D" id="1.10.1330.10">
    <property type="entry name" value="Dockerin domain"/>
    <property type="match status" value="1"/>
</dbReference>
<accession>A0A382WR93</accession>
<dbReference type="GO" id="GO:0004553">
    <property type="term" value="F:hydrolase activity, hydrolyzing O-glycosyl compounds"/>
    <property type="evidence" value="ECO:0007669"/>
    <property type="project" value="InterPro"/>
</dbReference>
<dbReference type="EMBL" id="UINC01161771">
    <property type="protein sequence ID" value="SVD61154.1"/>
    <property type="molecule type" value="Genomic_DNA"/>
</dbReference>
<dbReference type="PROSITE" id="PS51766">
    <property type="entry name" value="DOCKERIN"/>
    <property type="match status" value="1"/>
</dbReference>
<dbReference type="InterPro" id="IPR036439">
    <property type="entry name" value="Dockerin_dom_sf"/>
</dbReference>
<dbReference type="InterPro" id="IPR002105">
    <property type="entry name" value="Dockerin_1_rpt"/>
</dbReference>
<dbReference type="CDD" id="cd14256">
    <property type="entry name" value="Dockerin_I"/>
    <property type="match status" value="1"/>
</dbReference>
<feature type="domain" description="Dockerin" evidence="1">
    <location>
        <begin position="45"/>
        <end position="101"/>
    </location>
</feature>
<evidence type="ECO:0000313" key="2">
    <source>
        <dbReference type="EMBL" id="SVD61154.1"/>
    </source>
</evidence>
<evidence type="ECO:0000259" key="1">
    <source>
        <dbReference type="PROSITE" id="PS51766"/>
    </source>
</evidence>